<proteinExistence type="predicted"/>
<dbReference type="GO" id="GO:0004674">
    <property type="term" value="F:protein serine/threonine kinase activity"/>
    <property type="evidence" value="ECO:0007669"/>
    <property type="project" value="UniProtKB-KW"/>
</dbReference>
<dbReference type="Proteomes" id="UP000054408">
    <property type="component" value="Unassembled WGS sequence"/>
</dbReference>
<evidence type="ECO:0000259" key="11">
    <source>
        <dbReference type="PROSITE" id="PS50011"/>
    </source>
</evidence>
<dbReference type="OrthoDB" id="248923at2759"/>
<feature type="region of interest" description="Disordered" evidence="9">
    <location>
        <begin position="563"/>
        <end position="587"/>
    </location>
</feature>
<evidence type="ECO:0000313" key="13">
    <source>
        <dbReference type="Proteomes" id="UP000054408"/>
    </source>
</evidence>
<feature type="compositionally biased region" description="Polar residues" evidence="9">
    <location>
        <begin position="390"/>
        <end position="400"/>
    </location>
</feature>
<dbReference type="AlphaFoldDB" id="A0A0L0DPE3"/>
<dbReference type="GO" id="GO:0005524">
    <property type="term" value="F:ATP binding"/>
    <property type="evidence" value="ECO:0007669"/>
    <property type="project" value="UniProtKB-KW"/>
</dbReference>
<dbReference type="SUPFAM" id="SSF56112">
    <property type="entry name" value="Protein kinase-like (PK-like)"/>
    <property type="match status" value="1"/>
</dbReference>
<evidence type="ECO:0000256" key="8">
    <source>
        <dbReference type="ARBA" id="ARBA00048679"/>
    </source>
</evidence>
<dbReference type="InterPro" id="IPR001849">
    <property type="entry name" value="PH_domain"/>
</dbReference>
<dbReference type="Pfam" id="PF00069">
    <property type="entry name" value="Pkinase"/>
    <property type="match status" value="1"/>
</dbReference>
<evidence type="ECO:0000256" key="3">
    <source>
        <dbReference type="ARBA" id="ARBA00022679"/>
    </source>
</evidence>
<evidence type="ECO:0000256" key="1">
    <source>
        <dbReference type="ARBA" id="ARBA00012513"/>
    </source>
</evidence>
<dbReference type="EMBL" id="GL349480">
    <property type="protein sequence ID" value="KNC53293.1"/>
    <property type="molecule type" value="Genomic_DNA"/>
</dbReference>
<dbReference type="SMART" id="SM00220">
    <property type="entry name" value="S_TKc"/>
    <property type="match status" value="1"/>
</dbReference>
<dbReference type="RefSeq" id="XP_013754555.1">
    <property type="nucleotide sequence ID" value="XM_013899101.1"/>
</dbReference>
<keyword evidence="5 12" id="KW-0418">Kinase</keyword>
<organism evidence="12 13">
    <name type="scientific">Thecamonas trahens ATCC 50062</name>
    <dbReference type="NCBI Taxonomy" id="461836"/>
    <lineage>
        <taxon>Eukaryota</taxon>
        <taxon>Apusozoa</taxon>
        <taxon>Apusomonadida</taxon>
        <taxon>Apusomonadidae</taxon>
        <taxon>Thecamonas</taxon>
    </lineage>
</organism>
<dbReference type="Gene3D" id="3.30.200.20">
    <property type="entry name" value="Phosphorylase Kinase, domain 1"/>
    <property type="match status" value="1"/>
</dbReference>
<dbReference type="InterPro" id="IPR000719">
    <property type="entry name" value="Prot_kinase_dom"/>
</dbReference>
<dbReference type="SMART" id="SM00233">
    <property type="entry name" value="PH"/>
    <property type="match status" value="1"/>
</dbReference>
<dbReference type="PANTHER" id="PTHR44899:SF3">
    <property type="entry name" value="SERINE_THREONINE-PROTEIN KINASE NEK1"/>
    <property type="match status" value="1"/>
</dbReference>
<dbReference type="EC" id="2.7.11.1" evidence="1"/>
<dbReference type="SUPFAM" id="SSF50729">
    <property type="entry name" value="PH domain-like"/>
    <property type="match status" value="1"/>
</dbReference>
<evidence type="ECO:0000313" key="12">
    <source>
        <dbReference type="EMBL" id="KNC53293.1"/>
    </source>
</evidence>
<dbReference type="InterPro" id="IPR051131">
    <property type="entry name" value="NEK_Ser/Thr_kinase_NIMA"/>
</dbReference>
<reference evidence="12 13" key="1">
    <citation type="submission" date="2010-05" db="EMBL/GenBank/DDBJ databases">
        <title>The Genome Sequence of Thecamonas trahens ATCC 50062.</title>
        <authorList>
            <consortium name="The Broad Institute Genome Sequencing Platform"/>
            <person name="Russ C."/>
            <person name="Cuomo C."/>
            <person name="Shea T."/>
            <person name="Young S.K."/>
            <person name="Zeng Q."/>
            <person name="Koehrsen M."/>
            <person name="Haas B."/>
            <person name="Borodovsky M."/>
            <person name="Guigo R."/>
            <person name="Alvarado L."/>
            <person name="Berlin A."/>
            <person name="Bochicchio J."/>
            <person name="Borenstein D."/>
            <person name="Chapman S."/>
            <person name="Chen Z."/>
            <person name="Freedman E."/>
            <person name="Gellesch M."/>
            <person name="Goldberg J."/>
            <person name="Griggs A."/>
            <person name="Gujja S."/>
            <person name="Heilman E."/>
            <person name="Heiman D."/>
            <person name="Hepburn T."/>
            <person name="Howarth C."/>
            <person name="Jen D."/>
            <person name="Larson L."/>
            <person name="Mehta T."/>
            <person name="Park D."/>
            <person name="Pearson M."/>
            <person name="Roberts A."/>
            <person name="Saif S."/>
            <person name="Shenoy N."/>
            <person name="Sisk P."/>
            <person name="Stolte C."/>
            <person name="Sykes S."/>
            <person name="Thomson T."/>
            <person name="Walk T."/>
            <person name="White J."/>
            <person name="Yandava C."/>
            <person name="Burger G."/>
            <person name="Gray M.W."/>
            <person name="Holland P.W.H."/>
            <person name="King N."/>
            <person name="Lang F.B.F."/>
            <person name="Roger A.J."/>
            <person name="Ruiz-Trillo I."/>
            <person name="Lander E."/>
            <person name="Nusbaum C."/>
        </authorList>
    </citation>
    <scope>NUCLEOTIDE SEQUENCE [LARGE SCALE GENOMIC DNA]</scope>
    <source>
        <strain evidence="12 13">ATCC 50062</strain>
    </source>
</reference>
<evidence type="ECO:0000259" key="10">
    <source>
        <dbReference type="PROSITE" id="PS50003"/>
    </source>
</evidence>
<feature type="compositionally biased region" description="Acidic residues" evidence="9">
    <location>
        <begin position="161"/>
        <end position="174"/>
    </location>
</feature>
<accession>A0A0L0DPE3</accession>
<dbReference type="Gene3D" id="1.10.510.10">
    <property type="entry name" value="Transferase(Phosphotransferase) domain 1"/>
    <property type="match status" value="1"/>
</dbReference>
<comment type="catalytic activity">
    <reaction evidence="7">
        <text>L-threonyl-[protein] + ATP = O-phospho-L-threonyl-[protein] + ADP + H(+)</text>
        <dbReference type="Rhea" id="RHEA:46608"/>
        <dbReference type="Rhea" id="RHEA-COMP:11060"/>
        <dbReference type="Rhea" id="RHEA-COMP:11605"/>
        <dbReference type="ChEBI" id="CHEBI:15378"/>
        <dbReference type="ChEBI" id="CHEBI:30013"/>
        <dbReference type="ChEBI" id="CHEBI:30616"/>
        <dbReference type="ChEBI" id="CHEBI:61977"/>
        <dbReference type="ChEBI" id="CHEBI:456216"/>
        <dbReference type="EC" id="2.7.11.1"/>
    </reaction>
</comment>
<keyword evidence="3" id="KW-0808">Transferase</keyword>
<dbReference type="InterPro" id="IPR011009">
    <property type="entry name" value="Kinase-like_dom_sf"/>
</dbReference>
<dbReference type="STRING" id="461836.A0A0L0DPE3"/>
<evidence type="ECO:0000256" key="6">
    <source>
        <dbReference type="ARBA" id="ARBA00022840"/>
    </source>
</evidence>
<evidence type="ECO:0000256" key="4">
    <source>
        <dbReference type="ARBA" id="ARBA00022741"/>
    </source>
</evidence>
<keyword evidence="4" id="KW-0547">Nucleotide-binding</keyword>
<evidence type="ECO:0000256" key="5">
    <source>
        <dbReference type="ARBA" id="ARBA00022777"/>
    </source>
</evidence>
<evidence type="ECO:0000256" key="7">
    <source>
        <dbReference type="ARBA" id="ARBA00047899"/>
    </source>
</evidence>
<keyword evidence="2" id="KW-0723">Serine/threonine-protein kinase</keyword>
<dbReference type="InterPro" id="IPR008271">
    <property type="entry name" value="Ser/Thr_kinase_AS"/>
</dbReference>
<dbReference type="PROSITE" id="PS50003">
    <property type="entry name" value="PH_DOMAIN"/>
    <property type="match status" value="1"/>
</dbReference>
<feature type="compositionally biased region" description="Low complexity" evidence="9">
    <location>
        <begin position="401"/>
        <end position="411"/>
    </location>
</feature>
<evidence type="ECO:0000256" key="9">
    <source>
        <dbReference type="SAM" id="MobiDB-lite"/>
    </source>
</evidence>
<comment type="catalytic activity">
    <reaction evidence="8">
        <text>L-seryl-[protein] + ATP = O-phospho-L-seryl-[protein] + ADP + H(+)</text>
        <dbReference type="Rhea" id="RHEA:17989"/>
        <dbReference type="Rhea" id="RHEA-COMP:9863"/>
        <dbReference type="Rhea" id="RHEA-COMP:11604"/>
        <dbReference type="ChEBI" id="CHEBI:15378"/>
        <dbReference type="ChEBI" id="CHEBI:29999"/>
        <dbReference type="ChEBI" id="CHEBI:30616"/>
        <dbReference type="ChEBI" id="CHEBI:83421"/>
        <dbReference type="ChEBI" id="CHEBI:456216"/>
        <dbReference type="EC" id="2.7.11.1"/>
    </reaction>
</comment>
<feature type="region of interest" description="Disordered" evidence="9">
    <location>
        <begin position="160"/>
        <end position="186"/>
    </location>
</feature>
<dbReference type="GeneID" id="25567397"/>
<keyword evidence="6" id="KW-0067">ATP-binding</keyword>
<feature type="region of interest" description="Disordered" evidence="9">
    <location>
        <begin position="380"/>
        <end position="416"/>
    </location>
</feature>
<keyword evidence="13" id="KW-1185">Reference proteome</keyword>
<feature type="domain" description="Protein kinase" evidence="11">
    <location>
        <begin position="1"/>
        <end position="247"/>
    </location>
</feature>
<name>A0A0L0DPE3_THETB</name>
<sequence>MNEVSALLALSHPYIIALEESFVDKRTLCIVMEFAEGGELGAAVVARRRAGMDYYSEDEVLNLFTQLALALKHVHDKKIIHRDLKSENVFLAKDGTIRLGDFGLTGLMTAQVASMDLACGTPFYMAPEVFTSEYNSKADVWSLGCILYELCSLYRPFSGEGDSDSESDDDDYDSEASWQSSYDDEEVDGGVYGPAFRSVVRRVLSGKVPRLPRGQYSPQLEAFYDSIMKHAPDQRPSVTTLLNHPIIKPRVKSLLTRTQYLEEFSRNSARRKLRDSWLQIDDLPDTFEVPPEPASVLRDVSSDNLVVASPREVHPYAAALSESLASSGSGSLALMLEEARAASVDTPALAQAGGSGKPTRSLLSDALKAEAEVAQAEACSPPTADALCGSSAQADTRPGTSLSSESSMAESPCKTQADGRIPKLRVAVTVLDKVLSGWLHKFNGVSWKKLFYELHEAHARLYWWRSQEAWRRGPEAAFGSMRLSGSVRVYRLRPDDVPPAASAAASGAGLDDAALDAALEIHVETARSSSSALLVAESGDVADAWVDGITKFHNAFRSQIARPGQDGMLSGTPGSGTAGSGSASGVSPRLKERAFDVLAERYARMVRSSSDVGVFSPSSASAGVVPELRSIGERRTGSRRGRAKTELTDEDRAFVLAQAPPVVMRRMRTASFQKLLIEGSDE</sequence>
<protein>
    <recommendedName>
        <fullName evidence="1">non-specific serine/threonine protein kinase</fullName>
        <ecNumber evidence="1">2.7.11.1</ecNumber>
    </recommendedName>
</protein>
<gene>
    <name evidence="12" type="ORF">AMSG_08784</name>
</gene>
<dbReference type="eggNOG" id="KOG0589">
    <property type="taxonomic scope" value="Eukaryota"/>
</dbReference>
<dbReference type="PANTHER" id="PTHR44899">
    <property type="entry name" value="CAMK FAMILY PROTEIN KINASE"/>
    <property type="match status" value="1"/>
</dbReference>
<dbReference type="PROSITE" id="PS00108">
    <property type="entry name" value="PROTEIN_KINASE_ST"/>
    <property type="match status" value="1"/>
</dbReference>
<feature type="domain" description="PH" evidence="10">
    <location>
        <begin position="432"/>
        <end position="554"/>
    </location>
</feature>
<dbReference type="PROSITE" id="PS50011">
    <property type="entry name" value="PROTEIN_KINASE_DOM"/>
    <property type="match status" value="1"/>
</dbReference>
<evidence type="ECO:0000256" key="2">
    <source>
        <dbReference type="ARBA" id="ARBA00022527"/>
    </source>
</evidence>